<gene>
    <name evidence="2" type="ORF">IWQ60_004414</name>
</gene>
<organism evidence="2 3">
    <name type="scientific">Tieghemiomyces parasiticus</name>
    <dbReference type="NCBI Taxonomy" id="78921"/>
    <lineage>
        <taxon>Eukaryota</taxon>
        <taxon>Fungi</taxon>
        <taxon>Fungi incertae sedis</taxon>
        <taxon>Zoopagomycota</taxon>
        <taxon>Kickxellomycotina</taxon>
        <taxon>Dimargaritomycetes</taxon>
        <taxon>Dimargaritales</taxon>
        <taxon>Dimargaritaceae</taxon>
        <taxon>Tieghemiomyces</taxon>
    </lineage>
</organism>
<feature type="compositionally biased region" description="Polar residues" evidence="1">
    <location>
        <begin position="801"/>
        <end position="812"/>
    </location>
</feature>
<feature type="region of interest" description="Disordered" evidence="1">
    <location>
        <begin position="587"/>
        <end position="658"/>
    </location>
</feature>
<name>A0A9W8ABF6_9FUNG</name>
<feature type="compositionally biased region" description="Basic and acidic residues" evidence="1">
    <location>
        <begin position="713"/>
        <end position="724"/>
    </location>
</feature>
<feature type="compositionally biased region" description="Pro residues" evidence="1">
    <location>
        <begin position="619"/>
        <end position="640"/>
    </location>
</feature>
<feature type="region of interest" description="Disordered" evidence="1">
    <location>
        <begin position="537"/>
        <end position="570"/>
    </location>
</feature>
<evidence type="ECO:0000256" key="1">
    <source>
        <dbReference type="SAM" id="MobiDB-lite"/>
    </source>
</evidence>
<accession>A0A9W8ABF6</accession>
<dbReference type="Proteomes" id="UP001150569">
    <property type="component" value="Unassembled WGS sequence"/>
</dbReference>
<feature type="compositionally biased region" description="Low complexity" evidence="1">
    <location>
        <begin position="771"/>
        <end position="788"/>
    </location>
</feature>
<protein>
    <submittedName>
        <fullName evidence="2">Uncharacterized protein</fullName>
    </submittedName>
</protein>
<dbReference type="EMBL" id="JANBPT010000213">
    <property type="protein sequence ID" value="KAJ1925673.1"/>
    <property type="molecule type" value="Genomic_DNA"/>
</dbReference>
<feature type="region of interest" description="Disordered" evidence="1">
    <location>
        <begin position="484"/>
        <end position="507"/>
    </location>
</feature>
<comment type="caution">
    <text evidence="2">The sequence shown here is derived from an EMBL/GenBank/DDBJ whole genome shotgun (WGS) entry which is preliminary data.</text>
</comment>
<feature type="region of interest" description="Disordered" evidence="1">
    <location>
        <begin position="670"/>
        <end position="863"/>
    </location>
</feature>
<dbReference type="OrthoDB" id="10422088at2759"/>
<keyword evidence="3" id="KW-1185">Reference proteome</keyword>
<evidence type="ECO:0000313" key="2">
    <source>
        <dbReference type="EMBL" id="KAJ1925673.1"/>
    </source>
</evidence>
<reference evidence="2" key="1">
    <citation type="submission" date="2022-07" db="EMBL/GenBank/DDBJ databases">
        <title>Phylogenomic reconstructions and comparative analyses of Kickxellomycotina fungi.</title>
        <authorList>
            <person name="Reynolds N.K."/>
            <person name="Stajich J.E."/>
            <person name="Barry K."/>
            <person name="Grigoriev I.V."/>
            <person name="Crous P."/>
            <person name="Smith M.E."/>
        </authorList>
    </citation>
    <scope>NUCLEOTIDE SEQUENCE</scope>
    <source>
        <strain evidence="2">RSA 861</strain>
    </source>
</reference>
<proteinExistence type="predicted"/>
<feature type="compositionally biased region" description="Pro residues" evidence="1">
    <location>
        <begin position="684"/>
        <end position="706"/>
    </location>
</feature>
<evidence type="ECO:0000313" key="3">
    <source>
        <dbReference type="Proteomes" id="UP001150569"/>
    </source>
</evidence>
<feature type="compositionally biased region" description="Low complexity" evidence="1">
    <location>
        <begin position="484"/>
        <end position="497"/>
    </location>
</feature>
<dbReference type="AlphaFoldDB" id="A0A9W8ABF6"/>
<feature type="compositionally biased region" description="Polar residues" evidence="1">
    <location>
        <begin position="556"/>
        <end position="569"/>
    </location>
</feature>
<sequence>MSKPVQKSSLSIAFSITTKKVDVTPSPAWLNLAKPVYSFDIPSGYPCDLPRTVILTAELIKAVGQFCERRTATYQHHEPFPVADAICIGYVDPDAEPNADVLVINRLDPGRLDELAGPGLLRRLPTFTMDGDQTIELFISRAHRATSHWPAITQQLAKRYRTRPAVAGSLPFAIMASADPIGPPRLHLEIRGLIPCYTFSPEPRPAYHPRNLATFLRRLRAAGSSTVDRRYGPLTLVGGTNHVTLATDWERSVGPHCEHGLWFTGAESTNDAALQTACLTALGRWGPTYSVDSGGVAPFESLGLPVLLVDADLSRHNDGNGDRDEDDSGEAAAATVRAYYLKVTINSVEYRVVGAVCVAEHVERLAAAEVTPMKRKPDAPDWCRDRRVVLAPVDEAVLQSPARVTPTVDLAVAAQRQEPYIPTVSIWASQLAEKEAGPDSNLDLFAADGEPRRPTFTIPETLPPTFTGANDSVLDMTYLPRADPSTALTTQPTTLPLAPNPAPPADRPASDRIIIEQQETIIQLLKEQITLLHRQLENRDAEDPPPPSRPTVHSLGHSTQTAAMGTPSRSIKRTFYRINERQEAPWQDSICTHPVPGRPMLTDPSHGDHGEAPTCPTIGSPPPPRDGPSSPPPPQRPPTSVPRLPSTAAVRPPAFRDWMAGRDVVVEAYEETEYITHHQHPPPHRSPPPPPPPPPAPPVIQPPPPRHYYHPSYQDRRSQHHEMGYRTGPSVESGRPPAPSYTTETAGVTQRVYRRQSYFYQRPSETPPVDTTPGSTATAAARSSQRLSNPSIHDPVALLMSQVNDALATTPSGDRRAPSPTGLAPIRPDPVGNLVSHRRSVAPYESNGRTSLSAAAAVPSANHQVSRSVSDHIAPLAEHLAQLTPVTRKHFEKIRNKSP</sequence>